<dbReference type="EMBL" id="BGZK01000448">
    <property type="protein sequence ID" value="GBP44203.1"/>
    <property type="molecule type" value="Genomic_DNA"/>
</dbReference>
<organism evidence="1 2">
    <name type="scientific">Eumeta variegata</name>
    <name type="common">Bagworm moth</name>
    <name type="synonym">Eumeta japonica</name>
    <dbReference type="NCBI Taxonomy" id="151549"/>
    <lineage>
        <taxon>Eukaryota</taxon>
        <taxon>Metazoa</taxon>
        <taxon>Ecdysozoa</taxon>
        <taxon>Arthropoda</taxon>
        <taxon>Hexapoda</taxon>
        <taxon>Insecta</taxon>
        <taxon>Pterygota</taxon>
        <taxon>Neoptera</taxon>
        <taxon>Endopterygota</taxon>
        <taxon>Lepidoptera</taxon>
        <taxon>Glossata</taxon>
        <taxon>Ditrysia</taxon>
        <taxon>Tineoidea</taxon>
        <taxon>Psychidae</taxon>
        <taxon>Oiketicinae</taxon>
        <taxon>Eumeta</taxon>
    </lineage>
</organism>
<dbReference type="AlphaFoldDB" id="A0A4C1VZH1"/>
<accession>A0A4C1VZH1</accession>
<evidence type="ECO:0000313" key="1">
    <source>
        <dbReference type="EMBL" id="GBP44203.1"/>
    </source>
</evidence>
<name>A0A4C1VZH1_EUMVA</name>
<dbReference type="Proteomes" id="UP000299102">
    <property type="component" value="Unassembled WGS sequence"/>
</dbReference>
<evidence type="ECO:0000313" key="2">
    <source>
        <dbReference type="Proteomes" id="UP000299102"/>
    </source>
</evidence>
<gene>
    <name evidence="1" type="ORF">EVAR_31647_1</name>
</gene>
<sequence>MYSAQMKIKSTVEKPLYKQYANIQFERCRPRRSAAVGGLHTLIDSSKQRCLSNDGTCGPILQIESDTEIYIETEIEIGAEIKGETGVGMVKKIEIPFAVNDRSTKRTIRSRDLDHKTFTLAPCGSQAASTLDLRHQREENTRGGSLNF</sequence>
<comment type="caution">
    <text evidence="1">The sequence shown here is derived from an EMBL/GenBank/DDBJ whole genome shotgun (WGS) entry which is preliminary data.</text>
</comment>
<reference evidence="1 2" key="1">
    <citation type="journal article" date="2019" name="Commun. Biol.">
        <title>The bagworm genome reveals a unique fibroin gene that provides high tensile strength.</title>
        <authorList>
            <person name="Kono N."/>
            <person name="Nakamura H."/>
            <person name="Ohtoshi R."/>
            <person name="Tomita M."/>
            <person name="Numata K."/>
            <person name="Arakawa K."/>
        </authorList>
    </citation>
    <scope>NUCLEOTIDE SEQUENCE [LARGE SCALE GENOMIC DNA]</scope>
</reference>
<keyword evidence="2" id="KW-1185">Reference proteome</keyword>
<protein>
    <submittedName>
        <fullName evidence="1">Uncharacterized protein</fullName>
    </submittedName>
</protein>
<proteinExistence type="predicted"/>